<dbReference type="EMBL" id="BGZK01001528">
    <property type="protein sequence ID" value="GBP81742.1"/>
    <property type="molecule type" value="Genomic_DNA"/>
</dbReference>
<keyword evidence="3" id="KW-1185">Reference proteome</keyword>
<protein>
    <submittedName>
        <fullName evidence="2">Uncharacterized protein</fullName>
    </submittedName>
</protein>
<evidence type="ECO:0000256" key="1">
    <source>
        <dbReference type="SAM" id="MobiDB-lite"/>
    </source>
</evidence>
<sequence length="224" mass="25293">MKASANNGGESRRAPVGRSYKLSTNYVRRGVTGEVDAGTFAQPQPPYRRLSEFAQTAQETDWSVAAGEVAWFPRFWDAYYNCFVLARIHPVRRNPDHPSDRGRFSVELPARSGVRVVGRMRGNMWEQCCSMLSRTGRVQENVTRDAAYNRRDKVKPAKERADASYLVSLKEDGRRGSQRDKCKTLGTRGRCVHSKHHALAPALRRSCERPPNKTGDTTSRRPPS</sequence>
<gene>
    <name evidence="2" type="ORF">EVAR_62658_1</name>
</gene>
<dbReference type="Proteomes" id="UP000299102">
    <property type="component" value="Unassembled WGS sequence"/>
</dbReference>
<feature type="compositionally biased region" description="Polar residues" evidence="1">
    <location>
        <begin position="214"/>
        <end position="224"/>
    </location>
</feature>
<organism evidence="2 3">
    <name type="scientific">Eumeta variegata</name>
    <name type="common">Bagworm moth</name>
    <name type="synonym">Eumeta japonica</name>
    <dbReference type="NCBI Taxonomy" id="151549"/>
    <lineage>
        <taxon>Eukaryota</taxon>
        <taxon>Metazoa</taxon>
        <taxon>Ecdysozoa</taxon>
        <taxon>Arthropoda</taxon>
        <taxon>Hexapoda</taxon>
        <taxon>Insecta</taxon>
        <taxon>Pterygota</taxon>
        <taxon>Neoptera</taxon>
        <taxon>Endopterygota</taxon>
        <taxon>Lepidoptera</taxon>
        <taxon>Glossata</taxon>
        <taxon>Ditrysia</taxon>
        <taxon>Tineoidea</taxon>
        <taxon>Psychidae</taxon>
        <taxon>Oiketicinae</taxon>
        <taxon>Eumeta</taxon>
    </lineage>
</organism>
<evidence type="ECO:0000313" key="2">
    <source>
        <dbReference type="EMBL" id="GBP81742.1"/>
    </source>
</evidence>
<name>A0A4C1Z3E6_EUMVA</name>
<dbReference type="AlphaFoldDB" id="A0A4C1Z3E6"/>
<comment type="caution">
    <text evidence="2">The sequence shown here is derived from an EMBL/GenBank/DDBJ whole genome shotgun (WGS) entry which is preliminary data.</text>
</comment>
<reference evidence="2 3" key="1">
    <citation type="journal article" date="2019" name="Commun. Biol.">
        <title>The bagworm genome reveals a unique fibroin gene that provides high tensile strength.</title>
        <authorList>
            <person name="Kono N."/>
            <person name="Nakamura H."/>
            <person name="Ohtoshi R."/>
            <person name="Tomita M."/>
            <person name="Numata K."/>
            <person name="Arakawa K."/>
        </authorList>
    </citation>
    <scope>NUCLEOTIDE SEQUENCE [LARGE SCALE GENOMIC DNA]</scope>
</reference>
<evidence type="ECO:0000313" key="3">
    <source>
        <dbReference type="Proteomes" id="UP000299102"/>
    </source>
</evidence>
<feature type="region of interest" description="Disordered" evidence="1">
    <location>
        <begin position="193"/>
        <end position="224"/>
    </location>
</feature>
<proteinExistence type="predicted"/>
<accession>A0A4C1Z3E6</accession>